<evidence type="ECO:0000256" key="1">
    <source>
        <dbReference type="SAM" id="MobiDB-lite"/>
    </source>
</evidence>
<protein>
    <submittedName>
        <fullName evidence="2">Uu.00g000140.m01.CDS01</fullName>
    </submittedName>
</protein>
<reference evidence="2" key="1">
    <citation type="submission" date="2023-10" db="EMBL/GenBank/DDBJ databases">
        <authorList>
            <person name="Hackl T."/>
        </authorList>
    </citation>
    <scope>NUCLEOTIDE SEQUENCE</scope>
</reference>
<name>A0AAI8VJ40_9PEZI</name>
<feature type="region of interest" description="Disordered" evidence="1">
    <location>
        <begin position="15"/>
        <end position="65"/>
    </location>
</feature>
<organism evidence="2 3">
    <name type="scientific">Anthostomella pinea</name>
    <dbReference type="NCBI Taxonomy" id="933095"/>
    <lineage>
        <taxon>Eukaryota</taxon>
        <taxon>Fungi</taxon>
        <taxon>Dikarya</taxon>
        <taxon>Ascomycota</taxon>
        <taxon>Pezizomycotina</taxon>
        <taxon>Sordariomycetes</taxon>
        <taxon>Xylariomycetidae</taxon>
        <taxon>Xylariales</taxon>
        <taxon>Xylariaceae</taxon>
        <taxon>Anthostomella</taxon>
    </lineage>
</organism>
<evidence type="ECO:0000313" key="2">
    <source>
        <dbReference type="EMBL" id="CAJ2505884.1"/>
    </source>
</evidence>
<gene>
    <name evidence="2" type="ORF">KHLLAP_LOCUS6352</name>
</gene>
<dbReference type="Proteomes" id="UP001295740">
    <property type="component" value="Unassembled WGS sequence"/>
</dbReference>
<keyword evidence="3" id="KW-1185">Reference proteome</keyword>
<sequence>MGIFQSPIPAMVVFGRGTYDTTGKPPPPKPKAPESSEDFEARDFGRGSYDTTDTKPKPAPTKPTK</sequence>
<proteinExistence type="predicted"/>
<dbReference type="AlphaFoldDB" id="A0AAI8VJ40"/>
<accession>A0AAI8VJ40</accession>
<dbReference type="EMBL" id="CAUWAG010000008">
    <property type="protein sequence ID" value="CAJ2505884.1"/>
    <property type="molecule type" value="Genomic_DNA"/>
</dbReference>
<evidence type="ECO:0000313" key="3">
    <source>
        <dbReference type="Proteomes" id="UP001295740"/>
    </source>
</evidence>
<comment type="caution">
    <text evidence="2">The sequence shown here is derived from an EMBL/GenBank/DDBJ whole genome shotgun (WGS) entry which is preliminary data.</text>
</comment>
<feature type="compositionally biased region" description="Basic and acidic residues" evidence="1">
    <location>
        <begin position="31"/>
        <end position="45"/>
    </location>
</feature>